<keyword evidence="5 8" id="KW-0472">Membrane</keyword>
<evidence type="ECO:0000256" key="6">
    <source>
        <dbReference type="PIRSR" id="PIRSR604254-1"/>
    </source>
</evidence>
<keyword evidence="3 8" id="KW-0812">Transmembrane</keyword>
<keyword evidence="6" id="KW-0479">Metal-binding</keyword>
<comment type="subcellular location">
    <subcellularLocation>
        <location evidence="1">Membrane</location>
        <topology evidence="1">Multi-pass membrane protein</topology>
    </subcellularLocation>
</comment>
<reference evidence="9 10" key="1">
    <citation type="submission" date="2014-06" db="EMBL/GenBank/DDBJ databases">
        <authorList>
            <person name="Swart Estienne"/>
        </authorList>
    </citation>
    <scope>NUCLEOTIDE SEQUENCE [LARGE SCALE GENOMIC DNA]</scope>
    <source>
        <strain evidence="9 10">130c</strain>
    </source>
</reference>
<proteinExistence type="inferred from homology"/>
<dbReference type="GO" id="GO:0016020">
    <property type="term" value="C:membrane"/>
    <property type="evidence" value="ECO:0007669"/>
    <property type="project" value="UniProtKB-SubCell"/>
</dbReference>
<protein>
    <submittedName>
        <fullName evidence="9">Adiponectin receptor protein</fullName>
    </submittedName>
</protein>
<dbReference type="PANTHER" id="PTHR20855">
    <property type="entry name" value="ADIPOR/PROGESTIN RECEPTOR-RELATED"/>
    <property type="match status" value="1"/>
</dbReference>
<keyword evidence="10" id="KW-1185">Reference proteome</keyword>
<dbReference type="OrthoDB" id="529367at2759"/>
<evidence type="ECO:0000313" key="9">
    <source>
        <dbReference type="EMBL" id="CDW90553.1"/>
    </source>
</evidence>
<sequence>MNNQDQPEENTQNFSSFYGIQTPKESLDTFESIDDNPKSNPMNLNFEDLNEHDRKFVNQKEEEENKQHNQSNTEMNQRSSQGSMLELADNELDGNPQQWLFGDGMVMLQDMKEKGKVKLKAFIGHIKKAPHFIVDNEYIQRGYRINFNSKKRICKSLFMLHNESVNVWSHLLGVGCFIGLLIYTIITLSPLANYFSSSTSVPDREVLVNQASFIIPHSDISKLEDFEEICSKFLKISVSTQEIDEAYAFQLWGKAWKNEIRIKFSLQKFRVELLMAYGRIYDGLNAYFILSAQHHQIDYLKSMCDLMIKKANSWIKNVQEQIEKHKDATLSDWLVLGPVIEDPLKVKYYVSKVPLFLHIAGAISCLGCSTIFHLFKDHSQKTSEFLVRLDYAGISLMIAGSNMPPLYYSFYCKPMHFWRNMYMSLQSVSCLLVFLASLWPKFDKARYRVLRGVLFVILGLVAVAPFTHIITFNNSEYLPTFNSFFWILGAGLYIGGAVIYMLRVPERWFPNKFDFFCFHNRQYSPCPNEFIDNIE</sequence>
<keyword evidence="6" id="KW-0862">Zinc</keyword>
<feature type="binding site" evidence="6">
    <location>
        <position position="373"/>
    </location>
    <ligand>
        <name>Zn(2+)</name>
        <dbReference type="ChEBI" id="CHEBI:29105"/>
    </ligand>
</feature>
<feature type="compositionally biased region" description="Basic and acidic residues" evidence="7">
    <location>
        <begin position="49"/>
        <end position="67"/>
    </location>
</feature>
<evidence type="ECO:0000256" key="1">
    <source>
        <dbReference type="ARBA" id="ARBA00004141"/>
    </source>
</evidence>
<gene>
    <name evidence="9" type="primary">Contig12662.g13512</name>
    <name evidence="9" type="ORF">STYLEM_19697</name>
</gene>
<evidence type="ECO:0000256" key="3">
    <source>
        <dbReference type="ARBA" id="ARBA00022692"/>
    </source>
</evidence>
<organism evidence="9 10">
    <name type="scientific">Stylonychia lemnae</name>
    <name type="common">Ciliate</name>
    <dbReference type="NCBI Taxonomy" id="5949"/>
    <lineage>
        <taxon>Eukaryota</taxon>
        <taxon>Sar</taxon>
        <taxon>Alveolata</taxon>
        <taxon>Ciliophora</taxon>
        <taxon>Intramacronucleata</taxon>
        <taxon>Spirotrichea</taxon>
        <taxon>Stichotrichia</taxon>
        <taxon>Sporadotrichida</taxon>
        <taxon>Oxytrichidae</taxon>
        <taxon>Stylonychinae</taxon>
        <taxon>Stylonychia</taxon>
    </lineage>
</organism>
<dbReference type="EMBL" id="CCKQ01018580">
    <property type="protein sequence ID" value="CDW90553.1"/>
    <property type="molecule type" value="Genomic_DNA"/>
</dbReference>
<evidence type="ECO:0000256" key="2">
    <source>
        <dbReference type="ARBA" id="ARBA00007018"/>
    </source>
</evidence>
<evidence type="ECO:0000313" key="10">
    <source>
        <dbReference type="Proteomes" id="UP000039865"/>
    </source>
</evidence>
<feature type="transmembrane region" description="Helical" evidence="8">
    <location>
        <begin position="452"/>
        <end position="472"/>
    </location>
</feature>
<dbReference type="OMA" id="VSGLMCM"/>
<dbReference type="InParanoid" id="A0A078BAH2"/>
<feature type="transmembrane region" description="Helical" evidence="8">
    <location>
        <begin position="387"/>
        <end position="408"/>
    </location>
</feature>
<feature type="transmembrane region" description="Helical" evidence="8">
    <location>
        <begin position="355"/>
        <end position="375"/>
    </location>
</feature>
<dbReference type="Pfam" id="PF03006">
    <property type="entry name" value="HlyIII"/>
    <property type="match status" value="1"/>
</dbReference>
<evidence type="ECO:0000256" key="7">
    <source>
        <dbReference type="SAM" id="MobiDB-lite"/>
    </source>
</evidence>
<feature type="transmembrane region" description="Helical" evidence="8">
    <location>
        <begin position="165"/>
        <end position="186"/>
    </location>
</feature>
<dbReference type="Proteomes" id="UP000039865">
    <property type="component" value="Unassembled WGS sequence"/>
</dbReference>
<comment type="similarity">
    <text evidence="2">Belongs to the ADIPOR family.</text>
</comment>
<keyword evidence="4 8" id="KW-1133">Transmembrane helix</keyword>
<dbReference type="AlphaFoldDB" id="A0A078BAH2"/>
<name>A0A078BAH2_STYLE</name>
<feature type="compositionally biased region" description="Polar residues" evidence="7">
    <location>
        <begin position="1"/>
        <end position="19"/>
    </location>
</feature>
<feature type="region of interest" description="Disordered" evidence="7">
    <location>
        <begin position="1"/>
        <end position="82"/>
    </location>
</feature>
<dbReference type="InterPro" id="IPR004254">
    <property type="entry name" value="AdipoR/HlyIII-related"/>
</dbReference>
<dbReference type="GO" id="GO:0046872">
    <property type="term" value="F:metal ion binding"/>
    <property type="evidence" value="ECO:0007669"/>
    <property type="project" value="UniProtKB-KW"/>
</dbReference>
<accession>A0A078BAH2</accession>
<feature type="compositionally biased region" description="Polar residues" evidence="7">
    <location>
        <begin position="68"/>
        <end position="82"/>
    </location>
</feature>
<feature type="transmembrane region" description="Helical" evidence="8">
    <location>
        <begin position="484"/>
        <end position="502"/>
    </location>
</feature>
<dbReference type="PANTHER" id="PTHR20855:SF52">
    <property type="entry name" value="ADIPONECTIN RECEPTOR PROTEIN"/>
    <property type="match status" value="1"/>
</dbReference>
<dbReference type="GO" id="GO:0038023">
    <property type="term" value="F:signaling receptor activity"/>
    <property type="evidence" value="ECO:0007669"/>
    <property type="project" value="TreeGrafter"/>
</dbReference>
<evidence type="ECO:0000256" key="5">
    <source>
        <dbReference type="ARBA" id="ARBA00023136"/>
    </source>
</evidence>
<evidence type="ECO:0000256" key="4">
    <source>
        <dbReference type="ARBA" id="ARBA00022989"/>
    </source>
</evidence>
<evidence type="ECO:0000256" key="8">
    <source>
        <dbReference type="SAM" id="Phobius"/>
    </source>
</evidence>
<keyword evidence="9" id="KW-0675">Receptor</keyword>